<dbReference type="InterPro" id="IPR010573">
    <property type="entry name" value="MFS_Str1/Tri12-like"/>
</dbReference>
<evidence type="ECO:0000256" key="5">
    <source>
        <dbReference type="ARBA" id="ARBA00023136"/>
    </source>
</evidence>
<feature type="region of interest" description="Disordered" evidence="6">
    <location>
        <begin position="1"/>
        <end position="23"/>
    </location>
</feature>
<keyword evidence="2" id="KW-0813">Transport</keyword>
<protein>
    <recommendedName>
        <fullName evidence="8">Major facilitator superfamily (MFS) profile domain-containing protein</fullName>
    </recommendedName>
</protein>
<dbReference type="InParanoid" id="A0A0D1YI15"/>
<feature type="transmembrane region" description="Helical" evidence="7">
    <location>
        <begin position="119"/>
        <end position="138"/>
    </location>
</feature>
<feature type="domain" description="Major facilitator superfamily (MFS) profile" evidence="8">
    <location>
        <begin position="55"/>
        <end position="561"/>
    </location>
</feature>
<dbReference type="CDD" id="cd06179">
    <property type="entry name" value="MFS_TRI12_like"/>
    <property type="match status" value="1"/>
</dbReference>
<keyword evidence="10" id="KW-1185">Reference proteome</keyword>
<gene>
    <name evidence="9" type="ORF">PV09_08005</name>
</gene>
<dbReference type="HOGENOM" id="CLU_000960_25_2_1"/>
<dbReference type="PROSITE" id="PS50850">
    <property type="entry name" value="MFS"/>
    <property type="match status" value="1"/>
</dbReference>
<dbReference type="PROSITE" id="PS00216">
    <property type="entry name" value="SUGAR_TRANSPORT_1"/>
    <property type="match status" value="1"/>
</dbReference>
<evidence type="ECO:0000256" key="1">
    <source>
        <dbReference type="ARBA" id="ARBA00004141"/>
    </source>
</evidence>
<feature type="transmembrane region" description="Helical" evidence="7">
    <location>
        <begin position="90"/>
        <end position="107"/>
    </location>
</feature>
<feature type="transmembrane region" description="Helical" evidence="7">
    <location>
        <begin position="211"/>
        <end position="229"/>
    </location>
</feature>
<feature type="transmembrane region" description="Helical" evidence="7">
    <location>
        <begin position="144"/>
        <end position="165"/>
    </location>
</feature>
<dbReference type="RefSeq" id="XP_016210351.1">
    <property type="nucleotide sequence ID" value="XM_016361847.1"/>
</dbReference>
<accession>A0A0D1YI15</accession>
<dbReference type="PANTHER" id="PTHR23501:SF109">
    <property type="entry name" value="MAJOR FACILITATOR SUPERFAMILY (MFS) PROFILE DOMAIN-CONTAINING PROTEIN-RELATED"/>
    <property type="match status" value="1"/>
</dbReference>
<dbReference type="GeneID" id="27315978"/>
<dbReference type="AlphaFoldDB" id="A0A0D1YI15"/>
<dbReference type="VEuPathDB" id="FungiDB:PV09_08005"/>
<dbReference type="Pfam" id="PF06609">
    <property type="entry name" value="TRI12"/>
    <property type="match status" value="1"/>
</dbReference>
<name>A0A0D1YI15_9PEZI</name>
<dbReference type="PANTHER" id="PTHR23501">
    <property type="entry name" value="MAJOR FACILITATOR SUPERFAMILY"/>
    <property type="match status" value="1"/>
</dbReference>
<dbReference type="Gene3D" id="1.20.1250.20">
    <property type="entry name" value="MFS general substrate transporter like domains"/>
    <property type="match status" value="2"/>
</dbReference>
<keyword evidence="4 7" id="KW-1133">Transmembrane helix</keyword>
<dbReference type="InterPro" id="IPR036259">
    <property type="entry name" value="MFS_trans_sf"/>
</dbReference>
<feature type="transmembrane region" description="Helical" evidence="7">
    <location>
        <begin position="320"/>
        <end position="338"/>
    </location>
</feature>
<keyword evidence="5 7" id="KW-0472">Membrane</keyword>
<feature type="transmembrane region" description="Helical" evidence="7">
    <location>
        <begin position="250"/>
        <end position="271"/>
    </location>
</feature>
<sequence length="589" mass="63269">MDNKLEASETIENVPKNPYLSGTDTEDDEVAAEAIGGTTKDLPPGYYRSPSFIGTIVALCLGNCSCYLGWVLPANTLLLINEDIGPDPNITWVALVWTLTISVSFVLTGRFSDLLGRRWFFIIGNAIGLVGTILGATAHNVNQLIVGNALTGIAAAVQLSFTVVISELLPAKWRGYGIGALFFSSMPFAAFGPVIARSFITHTSAGWRWSYYLNIIVAGLTVLLFFLFYHPPTYGMLHTRHSKSDIFKMLDIGGAVLFLGGLVLFLIGISWGGVIYPWKSAKVIGMIIGGFGILVVFVLYEVYIVKEHQLIPMRLFKNRGYVGTILTAAIGSCVYYSMNVLWPAQIGVLYETSVMNVGWWSCVIGAGAVIGQTLCGALVRVLRKQKWQLVFTTLCLVAFTGGMAAATTKTRSMALAFVLLASIALGYLENTAFTIASFCLPPGDLGLALGLLGCVRSSIATVASAVFQTVLSNKLTTNLPKYVTPAATNAGLPPSSLPELFKALTTGNFTSVPGITPEITAAAAAANQTAYTESFKVVYLVSLAFGGLGIIASLNAPNVEKFFTENIPRRLHGRDIEKKTFANEKVEQV</sequence>
<dbReference type="InterPro" id="IPR053791">
    <property type="entry name" value="MFS_Tri12-like"/>
</dbReference>
<evidence type="ECO:0000256" key="7">
    <source>
        <dbReference type="SAM" id="Phobius"/>
    </source>
</evidence>
<comment type="subcellular location">
    <subcellularLocation>
        <location evidence="1">Membrane</location>
        <topology evidence="1">Multi-pass membrane protein</topology>
    </subcellularLocation>
</comment>
<feature type="transmembrane region" description="Helical" evidence="7">
    <location>
        <begin position="413"/>
        <end position="433"/>
    </location>
</feature>
<feature type="transmembrane region" description="Helical" evidence="7">
    <location>
        <begin position="537"/>
        <end position="556"/>
    </location>
</feature>
<dbReference type="Proteomes" id="UP000053259">
    <property type="component" value="Unassembled WGS sequence"/>
</dbReference>
<evidence type="ECO:0000256" key="4">
    <source>
        <dbReference type="ARBA" id="ARBA00022989"/>
    </source>
</evidence>
<evidence type="ECO:0000256" key="6">
    <source>
        <dbReference type="SAM" id="MobiDB-lite"/>
    </source>
</evidence>
<keyword evidence="3 7" id="KW-0812">Transmembrane</keyword>
<dbReference type="InterPro" id="IPR020846">
    <property type="entry name" value="MFS_dom"/>
</dbReference>
<evidence type="ECO:0000313" key="9">
    <source>
        <dbReference type="EMBL" id="KIW00482.1"/>
    </source>
</evidence>
<dbReference type="GO" id="GO:0022857">
    <property type="term" value="F:transmembrane transporter activity"/>
    <property type="evidence" value="ECO:0007669"/>
    <property type="project" value="InterPro"/>
</dbReference>
<dbReference type="SUPFAM" id="SSF103473">
    <property type="entry name" value="MFS general substrate transporter"/>
    <property type="match status" value="2"/>
</dbReference>
<organism evidence="9 10">
    <name type="scientific">Verruconis gallopava</name>
    <dbReference type="NCBI Taxonomy" id="253628"/>
    <lineage>
        <taxon>Eukaryota</taxon>
        <taxon>Fungi</taxon>
        <taxon>Dikarya</taxon>
        <taxon>Ascomycota</taxon>
        <taxon>Pezizomycotina</taxon>
        <taxon>Dothideomycetes</taxon>
        <taxon>Pleosporomycetidae</taxon>
        <taxon>Venturiales</taxon>
        <taxon>Sympoventuriaceae</taxon>
        <taxon>Verruconis</taxon>
    </lineage>
</organism>
<feature type="transmembrane region" description="Helical" evidence="7">
    <location>
        <begin position="445"/>
        <end position="467"/>
    </location>
</feature>
<dbReference type="InterPro" id="IPR005829">
    <property type="entry name" value="Sugar_transporter_CS"/>
</dbReference>
<dbReference type="OrthoDB" id="4161376at2759"/>
<dbReference type="GO" id="GO:0005886">
    <property type="term" value="C:plasma membrane"/>
    <property type="evidence" value="ECO:0007669"/>
    <property type="project" value="TreeGrafter"/>
</dbReference>
<feature type="transmembrane region" description="Helical" evidence="7">
    <location>
        <begin position="283"/>
        <end position="300"/>
    </location>
</feature>
<evidence type="ECO:0000256" key="2">
    <source>
        <dbReference type="ARBA" id="ARBA00022448"/>
    </source>
</evidence>
<proteinExistence type="predicted"/>
<evidence type="ECO:0000313" key="10">
    <source>
        <dbReference type="Proteomes" id="UP000053259"/>
    </source>
</evidence>
<dbReference type="EMBL" id="KN847563">
    <property type="protein sequence ID" value="KIW00482.1"/>
    <property type="molecule type" value="Genomic_DNA"/>
</dbReference>
<evidence type="ECO:0000259" key="8">
    <source>
        <dbReference type="PROSITE" id="PS50850"/>
    </source>
</evidence>
<feature type="transmembrane region" description="Helical" evidence="7">
    <location>
        <begin position="177"/>
        <end position="199"/>
    </location>
</feature>
<evidence type="ECO:0000256" key="3">
    <source>
        <dbReference type="ARBA" id="ARBA00022692"/>
    </source>
</evidence>
<feature type="transmembrane region" description="Helical" evidence="7">
    <location>
        <begin position="52"/>
        <end position="70"/>
    </location>
</feature>
<feature type="transmembrane region" description="Helical" evidence="7">
    <location>
        <begin position="358"/>
        <end position="382"/>
    </location>
</feature>
<reference evidence="9 10" key="1">
    <citation type="submission" date="2015-01" db="EMBL/GenBank/DDBJ databases">
        <title>The Genome Sequence of Ochroconis gallopava CBS43764.</title>
        <authorList>
            <consortium name="The Broad Institute Genomics Platform"/>
            <person name="Cuomo C."/>
            <person name="de Hoog S."/>
            <person name="Gorbushina A."/>
            <person name="Stielow B."/>
            <person name="Teixiera M."/>
            <person name="Abouelleil A."/>
            <person name="Chapman S.B."/>
            <person name="Priest M."/>
            <person name="Young S.K."/>
            <person name="Wortman J."/>
            <person name="Nusbaum C."/>
            <person name="Birren B."/>
        </authorList>
    </citation>
    <scope>NUCLEOTIDE SEQUENCE [LARGE SCALE GENOMIC DNA]</scope>
    <source>
        <strain evidence="9 10">CBS 43764</strain>
    </source>
</reference>